<feature type="transmembrane region" description="Helical" evidence="6">
    <location>
        <begin position="106"/>
        <end position="124"/>
    </location>
</feature>
<feature type="transmembrane region" description="Helical" evidence="6">
    <location>
        <begin position="283"/>
        <end position="306"/>
    </location>
</feature>
<comment type="caution">
    <text evidence="8">The sequence shown here is derived from an EMBL/GenBank/DDBJ whole genome shotgun (WGS) entry which is preliminary data.</text>
</comment>
<accession>A0A7Z0J9M1</accession>
<feature type="transmembrane region" description="Helical" evidence="6">
    <location>
        <begin position="343"/>
        <end position="369"/>
    </location>
</feature>
<dbReference type="Proteomes" id="UP000572051">
    <property type="component" value="Unassembled WGS sequence"/>
</dbReference>
<feature type="transmembrane region" description="Helical" evidence="6">
    <location>
        <begin position="164"/>
        <end position="186"/>
    </location>
</feature>
<feature type="compositionally biased region" description="Basic and acidic residues" evidence="5">
    <location>
        <begin position="1"/>
        <end position="11"/>
    </location>
</feature>
<feature type="transmembrane region" description="Helical" evidence="6">
    <location>
        <begin position="130"/>
        <end position="152"/>
    </location>
</feature>
<evidence type="ECO:0000256" key="6">
    <source>
        <dbReference type="SAM" id="Phobius"/>
    </source>
</evidence>
<feature type="domain" description="Major facilitator superfamily (MFS) profile" evidence="7">
    <location>
        <begin position="29"/>
        <end position="432"/>
    </location>
</feature>
<evidence type="ECO:0000256" key="1">
    <source>
        <dbReference type="ARBA" id="ARBA00004651"/>
    </source>
</evidence>
<gene>
    <name evidence="8" type="ORF">HNR10_002082</name>
</gene>
<feature type="transmembrane region" description="Helical" evidence="6">
    <location>
        <begin position="410"/>
        <end position="428"/>
    </location>
</feature>
<feature type="transmembrane region" description="Helical" evidence="6">
    <location>
        <begin position="66"/>
        <end position="85"/>
    </location>
</feature>
<keyword evidence="4 6" id="KW-0472">Membrane</keyword>
<dbReference type="InterPro" id="IPR036259">
    <property type="entry name" value="MFS_trans_sf"/>
</dbReference>
<feature type="transmembrane region" description="Helical" evidence="6">
    <location>
        <begin position="192"/>
        <end position="211"/>
    </location>
</feature>
<evidence type="ECO:0000259" key="7">
    <source>
        <dbReference type="PROSITE" id="PS50850"/>
    </source>
</evidence>
<keyword evidence="3 6" id="KW-1133">Transmembrane helix</keyword>
<evidence type="ECO:0000256" key="2">
    <source>
        <dbReference type="ARBA" id="ARBA00022692"/>
    </source>
</evidence>
<feature type="transmembrane region" description="Helical" evidence="6">
    <location>
        <begin position="318"/>
        <end position="337"/>
    </location>
</feature>
<dbReference type="AlphaFoldDB" id="A0A7Z0J9M1"/>
<comment type="subcellular location">
    <subcellularLocation>
        <location evidence="1">Cell membrane</location>
        <topology evidence="1">Multi-pass membrane protein</topology>
    </subcellularLocation>
</comment>
<name>A0A7Z0J9M1_9ACTN</name>
<dbReference type="RefSeq" id="WP_179822727.1">
    <property type="nucleotide sequence ID" value="NZ_JACCFS010000001.1"/>
</dbReference>
<keyword evidence="2 6" id="KW-0812">Transmembrane</keyword>
<dbReference type="PANTHER" id="PTHR23528:SF1">
    <property type="entry name" value="MAJOR FACILITATOR SUPERFAMILY (MFS) PROFILE DOMAIN-CONTAINING PROTEIN"/>
    <property type="match status" value="1"/>
</dbReference>
<evidence type="ECO:0000256" key="5">
    <source>
        <dbReference type="SAM" id="MobiDB-lite"/>
    </source>
</evidence>
<dbReference type="Gene3D" id="1.20.1250.20">
    <property type="entry name" value="MFS general substrate transporter like domains"/>
    <property type="match status" value="2"/>
</dbReference>
<feature type="transmembrane region" description="Helical" evidence="6">
    <location>
        <begin position="381"/>
        <end position="404"/>
    </location>
</feature>
<dbReference type="PANTHER" id="PTHR23528">
    <property type="match status" value="1"/>
</dbReference>
<evidence type="ECO:0000256" key="3">
    <source>
        <dbReference type="ARBA" id="ARBA00022989"/>
    </source>
</evidence>
<feature type="transmembrane region" description="Helical" evidence="6">
    <location>
        <begin position="33"/>
        <end position="54"/>
    </location>
</feature>
<evidence type="ECO:0000313" key="8">
    <source>
        <dbReference type="EMBL" id="NYJ34201.1"/>
    </source>
</evidence>
<evidence type="ECO:0000256" key="4">
    <source>
        <dbReference type="ARBA" id="ARBA00023136"/>
    </source>
</evidence>
<feature type="transmembrane region" description="Helical" evidence="6">
    <location>
        <begin position="247"/>
        <end position="271"/>
    </location>
</feature>
<reference evidence="8 9" key="1">
    <citation type="submission" date="2020-07" db="EMBL/GenBank/DDBJ databases">
        <title>Sequencing the genomes of 1000 actinobacteria strains.</title>
        <authorList>
            <person name="Klenk H.-P."/>
        </authorList>
    </citation>
    <scope>NUCLEOTIDE SEQUENCE [LARGE SCALE GENOMIC DNA]</scope>
    <source>
        <strain evidence="8 9">DSM 44442</strain>
    </source>
</reference>
<evidence type="ECO:0000313" key="9">
    <source>
        <dbReference type="Proteomes" id="UP000572051"/>
    </source>
</evidence>
<dbReference type="InterPro" id="IPR020846">
    <property type="entry name" value="MFS_dom"/>
</dbReference>
<dbReference type="GO" id="GO:0005886">
    <property type="term" value="C:plasma membrane"/>
    <property type="evidence" value="ECO:0007669"/>
    <property type="project" value="UniProtKB-SubCell"/>
</dbReference>
<dbReference type="GO" id="GO:0022857">
    <property type="term" value="F:transmembrane transporter activity"/>
    <property type="evidence" value="ECO:0007669"/>
    <property type="project" value="InterPro"/>
</dbReference>
<protein>
    <submittedName>
        <fullName evidence="8">Na+/melibiose symporter-like transporter</fullName>
    </submittedName>
</protein>
<feature type="region of interest" description="Disordered" evidence="5">
    <location>
        <begin position="1"/>
        <end position="22"/>
    </location>
</feature>
<dbReference type="SUPFAM" id="SSF103473">
    <property type="entry name" value="MFS general substrate transporter"/>
    <property type="match status" value="1"/>
</dbReference>
<sequence length="432" mass="44504">MSEHTSPRSDAEWSPPSQAPAGRRGMGRLMPMLGLGNLAVYAFYLGIGAVLLPLQVQALTPGDEQAAVANLGVVSGIAAVFGTVFNPIGGALSDRTRSRWGRRNPWILGGAVAGFLLVFVLGYADSLLMIVIGWCLAQGAMNLHQAALTAVIPDRVSPARRGTAAAFMGVALSLAGVVGTGLASLFTARLPIGYIVLGGIVVAVAVLLTSLTHDPRGDELPAQEATASAGPAAALGRFLSALSHRNFALVFLGRALLFLGYFLILGFQLYIFDYFIELPAGMAPAAAVTVFTMVTAAGTILVTAVGGPLSDRLDRRRLFALVSGTVSALAMLIPFFAPTWTGMLVFAVVNGGAFGCFMAVDTALATLVLPSDADAARDMGVLNIAAAGPQIIAPFIASAIILHLGGYGSLFLVGSAVGLLGALALLFVRGVR</sequence>
<organism evidence="8 9">
    <name type="scientific">Nocardiopsis aegyptia</name>
    <dbReference type="NCBI Taxonomy" id="220378"/>
    <lineage>
        <taxon>Bacteria</taxon>
        <taxon>Bacillati</taxon>
        <taxon>Actinomycetota</taxon>
        <taxon>Actinomycetes</taxon>
        <taxon>Streptosporangiales</taxon>
        <taxon>Nocardiopsidaceae</taxon>
        <taxon>Nocardiopsis</taxon>
    </lineage>
</organism>
<dbReference type="PROSITE" id="PS50850">
    <property type="entry name" value="MFS"/>
    <property type="match status" value="1"/>
</dbReference>
<dbReference type="Pfam" id="PF13347">
    <property type="entry name" value="MFS_2"/>
    <property type="match status" value="1"/>
</dbReference>
<proteinExistence type="predicted"/>
<keyword evidence="9" id="KW-1185">Reference proteome</keyword>
<dbReference type="EMBL" id="JACCFS010000001">
    <property type="protein sequence ID" value="NYJ34201.1"/>
    <property type="molecule type" value="Genomic_DNA"/>
</dbReference>